<dbReference type="Pfam" id="PF13610">
    <property type="entry name" value="DDE_Tnp_IS240"/>
    <property type="match status" value="1"/>
</dbReference>
<dbReference type="GO" id="GO:0006310">
    <property type="term" value="P:DNA recombination"/>
    <property type="evidence" value="ECO:0007669"/>
    <property type="project" value="UniProtKB-KW"/>
</dbReference>
<dbReference type="InterPro" id="IPR032874">
    <property type="entry name" value="DDE_dom"/>
</dbReference>
<dbReference type="GO" id="GO:0015074">
    <property type="term" value="P:DNA integration"/>
    <property type="evidence" value="ECO:0007669"/>
    <property type="project" value="InterPro"/>
</dbReference>
<sequence>MIDRKPYRHRFPLSIIGYALRLYHRFPLSQSDVQELLHERGIQVSHETLRQWNIKFAPLLTEELRHREPRRGSRWHLDEVCVKVGGIKHWLWRAVDEDGAVLDILLQEHRDTRAARSFFVHLLREYDVPEVIHTDKLWSYGAALRELPVLHAVEHVQVVSTARCNNLVEQSHRPTRQHERQKLGFKRRRRAQEFLALHARVSNLHRHARTTVPAALRRSRQSAALLLWREVMQQVA</sequence>
<gene>
    <name evidence="5" type="ORF">DVJ83_17535</name>
</gene>
<feature type="domain" description="Integrase catalytic" evidence="4">
    <location>
        <begin position="65"/>
        <end position="221"/>
    </location>
</feature>
<accession>A0A345IMI9</accession>
<evidence type="ECO:0000259" key="4">
    <source>
        <dbReference type="PROSITE" id="PS50994"/>
    </source>
</evidence>
<dbReference type="InterPro" id="IPR001584">
    <property type="entry name" value="Integrase_cat-core"/>
</dbReference>
<dbReference type="RefSeq" id="WP_114673561.1">
    <property type="nucleotide sequence ID" value="NZ_CP031163.1"/>
</dbReference>
<dbReference type="SUPFAM" id="SSF53098">
    <property type="entry name" value="Ribonuclease H-like"/>
    <property type="match status" value="1"/>
</dbReference>
<proteinExistence type="predicted"/>
<dbReference type="GO" id="GO:0032196">
    <property type="term" value="P:transposition"/>
    <property type="evidence" value="ECO:0007669"/>
    <property type="project" value="UniProtKB-KW"/>
</dbReference>
<keyword evidence="5" id="KW-0614">Plasmid</keyword>
<dbReference type="InterPro" id="IPR012337">
    <property type="entry name" value="RNaseH-like_sf"/>
</dbReference>
<dbReference type="AlphaFoldDB" id="A0A345IMI9"/>
<keyword evidence="2" id="KW-0238">DNA-binding</keyword>
<protein>
    <submittedName>
        <fullName evidence="5">IS6 family transposase</fullName>
    </submittedName>
</protein>
<organism evidence="5 6">
    <name type="scientific">Deinococcus wulumuqiensis</name>
    <dbReference type="NCBI Taxonomy" id="980427"/>
    <lineage>
        <taxon>Bacteria</taxon>
        <taxon>Thermotogati</taxon>
        <taxon>Deinococcota</taxon>
        <taxon>Deinococci</taxon>
        <taxon>Deinococcales</taxon>
        <taxon>Deinococcaceae</taxon>
        <taxon>Deinococcus</taxon>
    </lineage>
</organism>
<evidence type="ECO:0000313" key="5">
    <source>
        <dbReference type="EMBL" id="AXH00912.1"/>
    </source>
</evidence>
<name>A0A345IMI9_9DEIO</name>
<dbReference type="InterPro" id="IPR052183">
    <property type="entry name" value="IS_Transposase"/>
</dbReference>
<dbReference type="NCBIfam" id="NF033587">
    <property type="entry name" value="transpos_IS6"/>
    <property type="match status" value="1"/>
</dbReference>
<keyword evidence="1" id="KW-0815">Transposition</keyword>
<dbReference type="InterPro" id="IPR047930">
    <property type="entry name" value="Transpos_IS6"/>
</dbReference>
<evidence type="ECO:0000256" key="1">
    <source>
        <dbReference type="ARBA" id="ARBA00022578"/>
    </source>
</evidence>
<dbReference type="GO" id="GO:0003677">
    <property type="term" value="F:DNA binding"/>
    <property type="evidence" value="ECO:0007669"/>
    <property type="project" value="UniProtKB-KW"/>
</dbReference>
<evidence type="ECO:0000256" key="2">
    <source>
        <dbReference type="ARBA" id="ARBA00023125"/>
    </source>
</evidence>
<reference evidence="5 6" key="1">
    <citation type="submission" date="2018-07" db="EMBL/GenBank/DDBJ databases">
        <title>Complete Genome and Methylome Analysis of Deinococcus wulumuqiensis NEB 479.</title>
        <authorList>
            <person name="Fomenkov A."/>
            <person name="Luyten Y."/>
            <person name="Vincze T."/>
            <person name="Anton B.P."/>
            <person name="Clark T."/>
            <person name="Roberts R.J."/>
            <person name="Morgan R.D."/>
        </authorList>
    </citation>
    <scope>NUCLEOTIDE SEQUENCE [LARGE SCALE GENOMIC DNA]</scope>
    <source>
        <strain evidence="5 6">NEB 479</strain>
        <plasmid evidence="6">Plasmid pdrdi</plasmid>
    </source>
</reference>
<dbReference type="PANTHER" id="PTHR35528">
    <property type="entry name" value="BLL1675 PROTEIN"/>
    <property type="match status" value="1"/>
</dbReference>
<dbReference type="KEGG" id="dwu:DVJ83_17535"/>
<dbReference type="PROSITE" id="PS50994">
    <property type="entry name" value="INTEGRASE"/>
    <property type="match status" value="1"/>
</dbReference>
<dbReference type="PANTHER" id="PTHR35528:SF3">
    <property type="entry name" value="BLL1675 PROTEIN"/>
    <property type="match status" value="1"/>
</dbReference>
<keyword evidence="3" id="KW-0233">DNA recombination</keyword>
<dbReference type="EMBL" id="CP031163">
    <property type="protein sequence ID" value="AXH00912.1"/>
    <property type="molecule type" value="Genomic_DNA"/>
</dbReference>
<evidence type="ECO:0000313" key="6">
    <source>
        <dbReference type="Proteomes" id="UP000253744"/>
    </source>
</evidence>
<dbReference type="Proteomes" id="UP000253744">
    <property type="component" value="Plasmid pDrdI"/>
</dbReference>
<geneLocation type="plasmid" evidence="6">
    <name>pdrdi</name>
</geneLocation>
<evidence type="ECO:0000256" key="3">
    <source>
        <dbReference type="ARBA" id="ARBA00023172"/>
    </source>
</evidence>